<dbReference type="PANTHER" id="PTHR42886">
    <property type="entry name" value="RE40534P-RELATED"/>
    <property type="match status" value="1"/>
</dbReference>
<dbReference type="GO" id="GO:0042171">
    <property type="term" value="F:lysophosphatidic acid acyltransferase activity"/>
    <property type="evidence" value="ECO:0007669"/>
    <property type="project" value="TreeGrafter"/>
</dbReference>
<evidence type="ECO:0000259" key="3">
    <source>
        <dbReference type="Pfam" id="PF00561"/>
    </source>
</evidence>
<dbReference type="PATRIC" id="fig|1069642.3.peg.1093"/>
<gene>
    <name evidence="4" type="ORF">Bdt_1106</name>
</gene>
<keyword evidence="2" id="KW-0732">Signal</keyword>
<dbReference type="InterPro" id="IPR029058">
    <property type="entry name" value="AB_hydrolase_fold"/>
</dbReference>
<evidence type="ECO:0000313" key="4">
    <source>
        <dbReference type="EMBL" id="AFY00806.1"/>
    </source>
</evidence>
<dbReference type="GO" id="GO:0055088">
    <property type="term" value="P:lipid homeostasis"/>
    <property type="evidence" value="ECO:0007669"/>
    <property type="project" value="TreeGrafter"/>
</dbReference>
<dbReference type="Pfam" id="PF00561">
    <property type="entry name" value="Abhydrolase_1"/>
    <property type="match status" value="1"/>
</dbReference>
<evidence type="ECO:0000256" key="1">
    <source>
        <dbReference type="SAM" id="MobiDB-lite"/>
    </source>
</evidence>
<dbReference type="InterPro" id="IPR000073">
    <property type="entry name" value="AB_hydrolase_1"/>
</dbReference>
<evidence type="ECO:0000256" key="2">
    <source>
        <dbReference type="SAM" id="SignalP"/>
    </source>
</evidence>
<name>K7YLY9_BDEBC</name>
<keyword evidence="4" id="KW-0378">Hydrolase</keyword>
<reference evidence="4 5" key="1">
    <citation type="journal article" date="2012" name="BMC Genomics">
        <title>Genome analysis of a simultaneously predatory and prey-independent, novel Bdellovibrio bacteriovorus from the River Tiber, supports in silico predictions of both ancient and recent lateral gene transfer from diverse bacteria.</title>
        <authorList>
            <person name="Hobley L."/>
            <person name="Lerner T.R."/>
            <person name="Williams L.E."/>
            <person name="Lambert C."/>
            <person name="Till R."/>
            <person name="Milner D.S."/>
            <person name="Basford S.M."/>
            <person name="Capeness M.J."/>
            <person name="Fenton A.K."/>
            <person name="Atterbury R.J."/>
            <person name="Harris M.A."/>
            <person name="Sockett R.E."/>
        </authorList>
    </citation>
    <scope>NUCLEOTIDE SEQUENCE [LARGE SCALE GENOMIC DNA]</scope>
    <source>
        <strain evidence="4 5">Tiberius</strain>
    </source>
</reference>
<dbReference type="SUPFAM" id="SSF53474">
    <property type="entry name" value="alpha/beta-Hydrolases"/>
    <property type="match status" value="1"/>
</dbReference>
<sequence>MPNKSFFINIMLVTSALLFTSAYPATSLGTEKCSAVFSEALDSKGTSPLAPKPYFRRLFDNVYRWHFKKDPRSFTQEEFNYLNDYHYLKEKKKSEKAGIVRSIFSKEFDTRIFFTATGLPNQKGELPLVDPESRGLFIYFHGSGTNKASGINFAYKMNKMAAMGYSMISIDLPYHSEGSRNPKMRDAKVFYAMLDTFIRKTARKDMPVYLVGHSFGPDVMAEYFKRYPHNESLSGIAMISPAGFTKELKDWFIEKTAHMSALWGEVIVNEDGSAWAGAISSQHTWHRPPTTQSPDPTVVNPRVKVLVVTGEREEYVPGPLDHRGLPTKDPRTYDMERAVHNVLAGAEVVIEPGVGHYIFEHVDKNGHDVVIRSMLQVAGESLFNEKQLKATSNFLVLPEPKELARKYAREASFNSWINTLYPNRESAAEAIYKIMTEGDNITARKLLTNYSKYVIPQRDKALARNLKHTQTWNEFFYRKHKEEIDALNPEKGRPSDKLLSSYFEMLEAITERARQRSTTVPTDVYTVPEKQGPPAHILEKIEREKRQKEQKNEGFENAPAA</sequence>
<dbReference type="KEGG" id="bbat:Bdt_1106"/>
<accession>K7YLY9</accession>
<dbReference type="GO" id="GO:0052689">
    <property type="term" value="F:carboxylic ester hydrolase activity"/>
    <property type="evidence" value="ECO:0007669"/>
    <property type="project" value="TreeGrafter"/>
</dbReference>
<organism evidence="4 5">
    <name type="scientific">Bdellovibrio bacteriovorus str. Tiberius</name>
    <dbReference type="NCBI Taxonomy" id="1069642"/>
    <lineage>
        <taxon>Bacteria</taxon>
        <taxon>Pseudomonadati</taxon>
        <taxon>Bdellovibrionota</taxon>
        <taxon>Bdellovibrionia</taxon>
        <taxon>Bdellovibrionales</taxon>
        <taxon>Pseudobdellovibrionaceae</taxon>
        <taxon>Bdellovibrio</taxon>
    </lineage>
</organism>
<dbReference type="OrthoDB" id="9780765at2"/>
<feature type="chain" id="PRO_5003915211" evidence="2">
    <location>
        <begin position="25"/>
        <end position="561"/>
    </location>
</feature>
<dbReference type="GO" id="GO:0006654">
    <property type="term" value="P:phosphatidic acid biosynthetic process"/>
    <property type="evidence" value="ECO:0007669"/>
    <property type="project" value="TreeGrafter"/>
</dbReference>
<proteinExistence type="predicted"/>
<feature type="region of interest" description="Disordered" evidence="1">
    <location>
        <begin position="514"/>
        <end position="561"/>
    </location>
</feature>
<feature type="compositionally biased region" description="Basic and acidic residues" evidence="1">
    <location>
        <begin position="537"/>
        <end position="554"/>
    </location>
</feature>
<dbReference type="RefSeq" id="WP_015090272.1">
    <property type="nucleotide sequence ID" value="NC_019567.1"/>
</dbReference>
<dbReference type="AlphaFoldDB" id="K7YLY9"/>
<dbReference type="Gene3D" id="3.40.50.1820">
    <property type="entry name" value="alpha/beta hydrolase"/>
    <property type="match status" value="1"/>
</dbReference>
<dbReference type="EMBL" id="CP002930">
    <property type="protein sequence ID" value="AFY00806.1"/>
    <property type="molecule type" value="Genomic_DNA"/>
</dbReference>
<feature type="signal peptide" evidence="2">
    <location>
        <begin position="1"/>
        <end position="24"/>
    </location>
</feature>
<evidence type="ECO:0000313" key="5">
    <source>
        <dbReference type="Proteomes" id="UP000010074"/>
    </source>
</evidence>
<protein>
    <submittedName>
        <fullName evidence="4">Alpha/beta fold family hydrolase</fullName>
    </submittedName>
</protein>
<feature type="domain" description="AB hydrolase-1" evidence="3">
    <location>
        <begin position="136"/>
        <end position="252"/>
    </location>
</feature>
<dbReference type="HOGENOM" id="CLU_485448_0_0_7"/>
<dbReference type="PANTHER" id="PTHR42886:SF42">
    <property type="entry name" value="ALPHA_BETA-HYDROLASES SUPERFAMILY PROTEIN"/>
    <property type="match status" value="1"/>
</dbReference>
<dbReference type="Proteomes" id="UP000010074">
    <property type="component" value="Chromosome"/>
</dbReference>